<evidence type="ECO:0000256" key="4">
    <source>
        <dbReference type="ARBA" id="ARBA00022927"/>
    </source>
</evidence>
<dbReference type="InterPro" id="IPR036168">
    <property type="entry name" value="AP2_Mu_C_sf"/>
</dbReference>
<dbReference type="AlphaFoldDB" id="A0A1A9V018"/>
<dbReference type="GO" id="GO:0030126">
    <property type="term" value="C:COPI vesicle coat"/>
    <property type="evidence" value="ECO:0007669"/>
    <property type="project" value="UniProtKB-UniRule"/>
</dbReference>
<comment type="subunit">
    <text evidence="6">Oligomeric complex that consists of at least the alpha, beta, beta', gamma, delta, epsilon and zeta subunits.</text>
</comment>
<keyword evidence="6" id="KW-0472">Membrane</keyword>
<dbReference type="InterPro" id="IPR027059">
    <property type="entry name" value="Coatomer_dsu"/>
</dbReference>
<evidence type="ECO:0000256" key="5">
    <source>
        <dbReference type="ARBA" id="ARBA00029433"/>
    </source>
</evidence>
<keyword evidence="3 6" id="KW-0963">Cytoplasm</keyword>
<dbReference type="PANTHER" id="PTHR10121:SF0">
    <property type="entry name" value="COATOMER SUBUNIT DELTA"/>
    <property type="match status" value="1"/>
</dbReference>
<dbReference type="SUPFAM" id="SSF49447">
    <property type="entry name" value="Second domain of Mu2 adaptin subunit (ap50) of ap2 adaptor"/>
    <property type="match status" value="1"/>
</dbReference>
<organism evidence="8 9">
    <name type="scientific">Glossina austeni</name>
    <name type="common">Savannah tsetse fly</name>
    <dbReference type="NCBI Taxonomy" id="7395"/>
    <lineage>
        <taxon>Eukaryota</taxon>
        <taxon>Metazoa</taxon>
        <taxon>Ecdysozoa</taxon>
        <taxon>Arthropoda</taxon>
        <taxon>Hexapoda</taxon>
        <taxon>Insecta</taxon>
        <taxon>Pterygota</taxon>
        <taxon>Neoptera</taxon>
        <taxon>Endopterygota</taxon>
        <taxon>Diptera</taxon>
        <taxon>Brachycera</taxon>
        <taxon>Muscomorpha</taxon>
        <taxon>Hippoboscoidea</taxon>
        <taxon>Glossinidae</taxon>
        <taxon>Glossina</taxon>
    </lineage>
</organism>
<dbReference type="VEuPathDB" id="VectorBase:GAUT021350"/>
<keyword evidence="6" id="KW-0968">Cytoplasmic vesicle</keyword>
<evidence type="ECO:0000256" key="6">
    <source>
        <dbReference type="RuleBase" id="RU364018"/>
    </source>
</evidence>
<evidence type="ECO:0000256" key="2">
    <source>
        <dbReference type="ARBA" id="ARBA00022448"/>
    </source>
</evidence>
<dbReference type="PANTHER" id="PTHR10121">
    <property type="entry name" value="COATOMER SUBUNIT DELTA"/>
    <property type="match status" value="1"/>
</dbReference>
<keyword evidence="4 6" id="KW-0653">Protein transport</keyword>
<dbReference type="EnsemblMetazoa" id="GAUT021350-RA">
    <property type="protein sequence ID" value="GAUT021350-PA"/>
    <property type="gene ID" value="GAUT021350"/>
</dbReference>
<dbReference type="GO" id="GO:0015031">
    <property type="term" value="P:protein transport"/>
    <property type="evidence" value="ECO:0007669"/>
    <property type="project" value="UniProtKB-KW"/>
</dbReference>
<keyword evidence="2 6" id="KW-0813">Transport</keyword>
<dbReference type="GO" id="GO:0000139">
    <property type="term" value="C:Golgi membrane"/>
    <property type="evidence" value="ECO:0007669"/>
    <property type="project" value="UniProtKB-SubCell"/>
</dbReference>
<dbReference type="GO" id="GO:0051645">
    <property type="term" value="P:Golgi localization"/>
    <property type="evidence" value="ECO:0007669"/>
    <property type="project" value="TreeGrafter"/>
</dbReference>
<name>A0A1A9V018_GLOAU</name>
<evidence type="ECO:0000313" key="9">
    <source>
        <dbReference type="Proteomes" id="UP000078200"/>
    </source>
</evidence>
<comment type="subcellular location">
    <subcellularLocation>
        <location evidence="6 7">Cytoplasm</location>
    </subcellularLocation>
    <subcellularLocation>
        <location evidence="6 7">Cytoplasmic vesicle</location>
        <location evidence="6 7">COPI-coated vesicle membrane</location>
        <topology evidence="6 7">Peripheral membrane protein</topology>
        <orientation evidence="6 7">Cytoplasmic side</orientation>
    </subcellularLocation>
    <subcellularLocation>
        <location evidence="6 7">Golgi apparatus membrane</location>
        <topology evidence="6 7">Peripheral membrane protein</topology>
        <orientation evidence="6 7">Cytoplasmic side</orientation>
    </subcellularLocation>
    <subcellularLocation>
        <location evidence="5">Endomembrane system</location>
        <topology evidence="5">Peripheral membrane protein</topology>
        <orientation evidence="5">Cytoplasmic side</orientation>
    </subcellularLocation>
</comment>
<evidence type="ECO:0000256" key="7">
    <source>
        <dbReference type="RuleBase" id="RU366052"/>
    </source>
</evidence>
<protein>
    <recommendedName>
        <fullName evidence="6">Coatomer subunit delta</fullName>
    </recommendedName>
</protein>
<proteinExistence type="inferred from homology"/>
<accession>A0A1A9V018</accession>
<sequence length="125" mass="14360">MSGVRRRDILRFFEEKEGFPAMPLRGNFNVTKRETVEYDGTYNYDSPKHILQWSIPVIDGPNRMGSMEFSCSSSIPSDFFPVQATFFPRNPYVALKAKDVTLVDDESSVKFSAETLLFVDKYEIV</sequence>
<comment type="function">
    <text evidence="6">The coatomer is a cytosolic protein complex that binds to dilysine motifs and reversibly associates with Golgi non-clathrin-coated vesicles, which further mediate biosynthetic protein transport from the ER, via the Golgi up to the trans Golgi network. Coatomer complex is required for budding from Golgi membranes, and is essential for the retrograde Golgi-to-ER transport of dilysine-tagged proteins.</text>
</comment>
<evidence type="ECO:0000256" key="1">
    <source>
        <dbReference type="ARBA" id="ARBA00010516"/>
    </source>
</evidence>
<evidence type="ECO:0000313" key="8">
    <source>
        <dbReference type="EnsemblMetazoa" id="GAUT021350-PA"/>
    </source>
</evidence>
<keyword evidence="6" id="KW-0931">ER-Golgi transport</keyword>
<comment type="similarity">
    <text evidence="1 6">Belongs to the adaptor complexes medium subunit family. Delta-COP subfamily.</text>
</comment>
<keyword evidence="9" id="KW-1185">Reference proteome</keyword>
<keyword evidence="6" id="KW-0333">Golgi apparatus</keyword>
<reference evidence="8" key="1">
    <citation type="submission" date="2020-05" db="UniProtKB">
        <authorList>
            <consortium name="EnsemblMetazoa"/>
        </authorList>
    </citation>
    <scope>IDENTIFICATION</scope>
    <source>
        <strain evidence="8">TTRI</strain>
    </source>
</reference>
<evidence type="ECO:0000256" key="3">
    <source>
        <dbReference type="ARBA" id="ARBA00022490"/>
    </source>
</evidence>
<dbReference type="GO" id="GO:0006888">
    <property type="term" value="P:endoplasmic reticulum to Golgi vesicle-mediated transport"/>
    <property type="evidence" value="ECO:0007669"/>
    <property type="project" value="TreeGrafter"/>
</dbReference>
<dbReference type="GO" id="GO:0006890">
    <property type="term" value="P:retrograde vesicle-mediated transport, Golgi to endoplasmic reticulum"/>
    <property type="evidence" value="ECO:0007669"/>
    <property type="project" value="UniProtKB-UniRule"/>
</dbReference>
<dbReference type="STRING" id="7395.A0A1A9V018"/>
<dbReference type="Proteomes" id="UP000078200">
    <property type="component" value="Unassembled WGS sequence"/>
</dbReference>